<dbReference type="NCBIfam" id="TIGR02173">
    <property type="entry name" value="cyt_kin_arch"/>
    <property type="match status" value="1"/>
</dbReference>
<dbReference type="Pfam" id="PF13238">
    <property type="entry name" value="AAA_18"/>
    <property type="match status" value="1"/>
</dbReference>
<evidence type="ECO:0000256" key="6">
    <source>
        <dbReference type="HAMAP-Rule" id="MF_00239"/>
    </source>
</evidence>
<dbReference type="OrthoDB" id="31096at2157"/>
<comment type="subcellular location">
    <subcellularLocation>
        <location evidence="6">Cytoplasm</location>
    </subcellularLocation>
</comment>
<keyword evidence="4 6" id="KW-0418">Kinase</keyword>
<dbReference type="EMBL" id="FNPC01000006">
    <property type="protein sequence ID" value="SDY54022.1"/>
    <property type="molecule type" value="Genomic_DNA"/>
</dbReference>
<dbReference type="EC" id="2.7.4.25" evidence="6"/>
<keyword evidence="2 6" id="KW-0808">Transferase</keyword>
<dbReference type="GeneID" id="43839983"/>
<dbReference type="GO" id="GO:0005737">
    <property type="term" value="C:cytoplasm"/>
    <property type="evidence" value="ECO:0007669"/>
    <property type="project" value="UniProtKB-SubCell"/>
</dbReference>
<evidence type="ECO:0000256" key="2">
    <source>
        <dbReference type="ARBA" id="ARBA00022679"/>
    </source>
</evidence>
<dbReference type="InterPro" id="IPR027417">
    <property type="entry name" value="P-loop_NTPase"/>
</dbReference>
<evidence type="ECO:0000256" key="4">
    <source>
        <dbReference type="ARBA" id="ARBA00022777"/>
    </source>
</evidence>
<dbReference type="RefSeq" id="WP_021072762.1">
    <property type="nucleotide sequence ID" value="NZ_FNPC01000006.1"/>
</dbReference>
<evidence type="ECO:0000256" key="3">
    <source>
        <dbReference type="ARBA" id="ARBA00022741"/>
    </source>
</evidence>
<keyword evidence="8" id="KW-1185">Reference proteome</keyword>
<reference evidence="8" key="1">
    <citation type="submission" date="2016-10" db="EMBL/GenBank/DDBJ databases">
        <authorList>
            <person name="Varghese N."/>
            <person name="Submissions S."/>
        </authorList>
    </citation>
    <scope>NUCLEOTIDE SEQUENCE [LARGE SCALE GENOMIC DNA]</scope>
    <source>
        <strain evidence="8">DC30,IBRC 10041,KCTC 4046</strain>
    </source>
</reference>
<sequence length="204" mass="22618">MTSTDAAVDRRIDSNLFITVSGPPGCGATTLCERLSTVLDCGYVSGGEIFRSIAEDREMSLSQLVAKAGESDAIDRELDRRLRRIAEEWGAANKAFVLESRLAGWIAGNRADLRIWLDAPEEVRVERTADREELSAEMRVREVIEAQRYESYYDIDVSDRSIYDLAINTGRWNADGTLAVVLAAIDEYDPEADEGAVPTPNLEI</sequence>
<dbReference type="Gene3D" id="3.40.50.300">
    <property type="entry name" value="P-loop containing nucleotide triphosphate hydrolases"/>
    <property type="match status" value="1"/>
</dbReference>
<evidence type="ECO:0000313" key="7">
    <source>
        <dbReference type="EMBL" id="SDY54022.1"/>
    </source>
</evidence>
<dbReference type="GO" id="GO:0006220">
    <property type="term" value="P:pyrimidine nucleotide metabolic process"/>
    <property type="evidence" value="ECO:0007669"/>
    <property type="project" value="UniProtKB-UniRule"/>
</dbReference>
<keyword evidence="5 6" id="KW-0067">ATP-binding</keyword>
<evidence type="ECO:0000256" key="1">
    <source>
        <dbReference type="ARBA" id="ARBA00022490"/>
    </source>
</evidence>
<evidence type="ECO:0000256" key="5">
    <source>
        <dbReference type="ARBA" id="ARBA00022840"/>
    </source>
</evidence>
<dbReference type="GO" id="GO:0036431">
    <property type="term" value="F:dCMP kinase activity"/>
    <property type="evidence" value="ECO:0007669"/>
    <property type="project" value="RHEA"/>
</dbReference>
<name>A0A1H3KPF2_9EURY</name>
<accession>A0A1H3KPF2</accession>
<keyword evidence="3 6" id="KW-0547">Nucleotide-binding</keyword>
<keyword evidence="1 6" id="KW-0963">Cytoplasm</keyword>
<feature type="binding site" evidence="6">
    <location>
        <begin position="22"/>
        <end position="30"/>
    </location>
    <ligand>
        <name>ATP</name>
        <dbReference type="ChEBI" id="CHEBI:30616"/>
    </ligand>
</feature>
<dbReference type="Proteomes" id="UP000199079">
    <property type="component" value="Unassembled WGS sequence"/>
</dbReference>
<gene>
    <name evidence="6" type="primary">cmk</name>
    <name evidence="7" type="ORF">SAMN05216564_106101</name>
</gene>
<dbReference type="HAMAP" id="MF_00239">
    <property type="entry name" value="Cytidyl_kinase_type2"/>
    <property type="match status" value="1"/>
</dbReference>
<dbReference type="GO" id="GO:0005524">
    <property type="term" value="F:ATP binding"/>
    <property type="evidence" value="ECO:0007669"/>
    <property type="project" value="UniProtKB-UniRule"/>
</dbReference>
<proteinExistence type="inferred from homology"/>
<evidence type="ECO:0000313" key="8">
    <source>
        <dbReference type="Proteomes" id="UP000199079"/>
    </source>
</evidence>
<comment type="catalytic activity">
    <reaction evidence="6">
        <text>CMP + ATP = CDP + ADP</text>
        <dbReference type="Rhea" id="RHEA:11600"/>
        <dbReference type="ChEBI" id="CHEBI:30616"/>
        <dbReference type="ChEBI" id="CHEBI:58069"/>
        <dbReference type="ChEBI" id="CHEBI:60377"/>
        <dbReference type="ChEBI" id="CHEBI:456216"/>
        <dbReference type="EC" id="2.7.4.25"/>
    </reaction>
</comment>
<dbReference type="SUPFAM" id="SSF52540">
    <property type="entry name" value="P-loop containing nucleoside triphosphate hydrolases"/>
    <property type="match status" value="1"/>
</dbReference>
<comment type="similarity">
    <text evidence="6">Belongs to the cytidylate kinase family. Type 2 subfamily.</text>
</comment>
<protein>
    <recommendedName>
        <fullName evidence="6">Cytidylate kinase</fullName>
        <shortName evidence="6">CK</shortName>
        <ecNumber evidence="6">2.7.4.25</ecNumber>
    </recommendedName>
    <alternativeName>
        <fullName evidence="6">Cytidine monophosphate kinase</fullName>
        <shortName evidence="6">CMP kinase</shortName>
    </alternativeName>
</protein>
<dbReference type="GO" id="GO:0036430">
    <property type="term" value="F:CMP kinase activity"/>
    <property type="evidence" value="ECO:0007669"/>
    <property type="project" value="RHEA"/>
</dbReference>
<comment type="catalytic activity">
    <reaction evidence="6">
        <text>dCMP + ATP = dCDP + ADP</text>
        <dbReference type="Rhea" id="RHEA:25094"/>
        <dbReference type="ChEBI" id="CHEBI:30616"/>
        <dbReference type="ChEBI" id="CHEBI:57566"/>
        <dbReference type="ChEBI" id="CHEBI:58593"/>
        <dbReference type="ChEBI" id="CHEBI:456216"/>
        <dbReference type="EC" id="2.7.4.25"/>
    </reaction>
</comment>
<dbReference type="InterPro" id="IPR011892">
    <property type="entry name" value="Cyt_kin_arch"/>
</dbReference>
<dbReference type="AlphaFoldDB" id="A0A1H3KPF2"/>
<organism evidence="7 8">
    <name type="scientific">Halopenitus persicus</name>
    <dbReference type="NCBI Taxonomy" id="1048396"/>
    <lineage>
        <taxon>Archaea</taxon>
        <taxon>Methanobacteriati</taxon>
        <taxon>Methanobacteriota</taxon>
        <taxon>Stenosarchaea group</taxon>
        <taxon>Halobacteria</taxon>
        <taxon>Halobacteriales</taxon>
        <taxon>Haloferacaceae</taxon>
        <taxon>Halopenitus</taxon>
    </lineage>
</organism>